<evidence type="ECO:0000313" key="4">
    <source>
        <dbReference type="Proteomes" id="UP001498476"/>
    </source>
</evidence>
<evidence type="ECO:0000259" key="2">
    <source>
        <dbReference type="Pfam" id="PF10338"/>
    </source>
</evidence>
<reference evidence="3 4" key="1">
    <citation type="journal article" date="2025" name="Microbiol. Resour. Announc.">
        <title>Draft genome sequences for Neonectria magnoliae and Neonectria punicea, canker pathogens of Liriodendron tulipifera and Acer saccharum in West Virginia.</title>
        <authorList>
            <person name="Petronek H.M."/>
            <person name="Kasson M.T."/>
            <person name="Metheny A.M."/>
            <person name="Stauder C.M."/>
            <person name="Lovett B."/>
            <person name="Lynch S.C."/>
            <person name="Garnas J.R."/>
            <person name="Kasson L.R."/>
            <person name="Stajich J.E."/>
        </authorList>
    </citation>
    <scope>NUCLEOTIDE SEQUENCE [LARGE SCALE GENOMIC DNA]</scope>
    <source>
        <strain evidence="3 4">NRRL 64653</strain>
    </source>
</reference>
<sequence length="136" mass="14559">MAKSARASSRKANNQRLAAKVFGPVEAARAERLHAKLLELAKQPKPESKATLDTQEGAAEADEEVKAGEDDTTMDVDSVQPSKTRIGKKRVDKRNVKKAGIVFRKYSDRVAANKKKVAASKAVSSKTAPLSSAVAV</sequence>
<comment type="caution">
    <text evidence="3">The sequence shown here is derived from an EMBL/GenBank/DDBJ whole genome shotgun (WGS) entry which is preliminary data.</text>
</comment>
<evidence type="ECO:0000313" key="3">
    <source>
        <dbReference type="EMBL" id="KAK7403191.1"/>
    </source>
</evidence>
<dbReference type="EMBL" id="JAZAVJ010000259">
    <property type="protein sequence ID" value="KAK7403191.1"/>
    <property type="molecule type" value="Genomic_DNA"/>
</dbReference>
<dbReference type="Pfam" id="PF10338">
    <property type="entry name" value="YBL028C_N"/>
    <property type="match status" value="1"/>
</dbReference>
<protein>
    <recommendedName>
        <fullName evidence="2">DUF2423 domain-containing protein</fullName>
    </recommendedName>
</protein>
<accession>A0ABR1GMU6</accession>
<dbReference type="Proteomes" id="UP001498476">
    <property type="component" value="Unassembled WGS sequence"/>
</dbReference>
<name>A0ABR1GMU6_9HYPO</name>
<keyword evidence="4" id="KW-1185">Reference proteome</keyword>
<gene>
    <name evidence="3" type="ORF">QQX98_011055</name>
</gene>
<proteinExistence type="predicted"/>
<feature type="domain" description="DUF2423" evidence="2">
    <location>
        <begin position="1"/>
        <end position="44"/>
    </location>
</feature>
<organism evidence="3 4">
    <name type="scientific">Neonectria punicea</name>
    <dbReference type="NCBI Taxonomy" id="979145"/>
    <lineage>
        <taxon>Eukaryota</taxon>
        <taxon>Fungi</taxon>
        <taxon>Dikarya</taxon>
        <taxon>Ascomycota</taxon>
        <taxon>Pezizomycotina</taxon>
        <taxon>Sordariomycetes</taxon>
        <taxon>Hypocreomycetidae</taxon>
        <taxon>Hypocreales</taxon>
        <taxon>Nectriaceae</taxon>
        <taxon>Neonectria</taxon>
    </lineage>
</organism>
<dbReference type="PANTHER" id="PTHR28219">
    <property type="entry name" value="UPF0642 PROTEIN YBL028C"/>
    <property type="match status" value="1"/>
</dbReference>
<dbReference type="PANTHER" id="PTHR28219:SF1">
    <property type="entry name" value="UPF0642 PROTEIN YBL028C"/>
    <property type="match status" value="1"/>
</dbReference>
<evidence type="ECO:0000256" key="1">
    <source>
        <dbReference type="SAM" id="MobiDB-lite"/>
    </source>
</evidence>
<feature type="region of interest" description="Disordered" evidence="1">
    <location>
        <begin position="114"/>
        <end position="136"/>
    </location>
</feature>
<dbReference type="InterPro" id="IPR019434">
    <property type="entry name" value="DUF2423"/>
</dbReference>
<feature type="region of interest" description="Disordered" evidence="1">
    <location>
        <begin position="40"/>
        <end position="91"/>
    </location>
</feature>
<feature type="compositionally biased region" description="Basic and acidic residues" evidence="1">
    <location>
        <begin position="40"/>
        <end position="50"/>
    </location>
</feature>